<keyword evidence="3" id="KW-0677">Repeat</keyword>
<evidence type="ECO:0000256" key="2">
    <source>
        <dbReference type="ARBA" id="ARBA00022525"/>
    </source>
</evidence>
<keyword evidence="8" id="KW-1185">Reference proteome</keyword>
<evidence type="ECO:0000313" key="7">
    <source>
        <dbReference type="EMBL" id="CAK8697236.1"/>
    </source>
</evidence>
<dbReference type="InterPro" id="IPR001212">
    <property type="entry name" value="Somatomedin_B_dom"/>
</dbReference>
<dbReference type="PROSITE" id="PS00524">
    <property type="entry name" value="SMB_1"/>
    <property type="match status" value="2"/>
</dbReference>
<dbReference type="SMART" id="SM00201">
    <property type="entry name" value="SO"/>
    <property type="match status" value="3"/>
</dbReference>
<reference evidence="7 8" key="1">
    <citation type="submission" date="2024-02" db="EMBL/GenBank/DDBJ databases">
        <authorList>
            <person name="Daric V."/>
            <person name="Darras S."/>
        </authorList>
    </citation>
    <scope>NUCLEOTIDE SEQUENCE [LARGE SCALE GENOMIC DNA]</scope>
</reference>
<evidence type="ECO:0000256" key="3">
    <source>
        <dbReference type="ARBA" id="ARBA00022737"/>
    </source>
</evidence>
<dbReference type="InterPro" id="IPR036024">
    <property type="entry name" value="Somatomedin_B-like_dom_sf"/>
</dbReference>
<feature type="signal peptide" evidence="5">
    <location>
        <begin position="1"/>
        <end position="22"/>
    </location>
</feature>
<comment type="caution">
    <text evidence="7">The sequence shown here is derived from an EMBL/GenBank/DDBJ whole genome shotgun (WGS) entry which is preliminary data.</text>
</comment>
<sequence length="181" mass="20494">MISVEKILLFSILVLVLRECSATSISKIAQTTPLSCKGRCNEKYNSANICQCNDRCRKYKNCCDDFIPICASLDSCANRCTERYDPNLPCQCNDRCREFRNCCDKFIPICASIDSCARRCAESYNSSLSCQCNTDCQKYDNCCGDYVSECNPISEHLTNMIPIFLLLSLFKVRGKTKTTRP</sequence>
<dbReference type="Gene3D" id="4.10.410.20">
    <property type="match status" value="3"/>
</dbReference>
<evidence type="ECO:0000313" key="8">
    <source>
        <dbReference type="Proteomes" id="UP001642483"/>
    </source>
</evidence>
<feature type="domain" description="SMB" evidence="6">
    <location>
        <begin position="32"/>
        <end position="74"/>
    </location>
</feature>
<dbReference type="SUPFAM" id="SSF90188">
    <property type="entry name" value="Somatomedin B domain"/>
    <property type="match status" value="3"/>
</dbReference>
<dbReference type="InterPro" id="IPR020436">
    <property type="entry name" value="SMB_chordata"/>
</dbReference>
<feature type="domain" description="SMB" evidence="6">
    <location>
        <begin position="112"/>
        <end position="154"/>
    </location>
</feature>
<dbReference type="Pfam" id="PF01033">
    <property type="entry name" value="Somatomedin_B"/>
    <property type="match status" value="3"/>
</dbReference>
<keyword evidence="2" id="KW-0964">Secreted</keyword>
<dbReference type="Proteomes" id="UP001642483">
    <property type="component" value="Unassembled WGS sequence"/>
</dbReference>
<dbReference type="PANTHER" id="PTHR22917:SF6">
    <property type="entry name" value="EG:8D8.2 PROTEIN-RELATED"/>
    <property type="match status" value="1"/>
</dbReference>
<keyword evidence="4" id="KW-1015">Disulfide bond</keyword>
<comment type="subcellular location">
    <subcellularLocation>
        <location evidence="1">Secreted</location>
    </subcellularLocation>
</comment>
<feature type="domain" description="SMB" evidence="6">
    <location>
        <begin position="75"/>
        <end position="111"/>
    </location>
</feature>
<organism evidence="7 8">
    <name type="scientific">Clavelina lepadiformis</name>
    <name type="common">Light-bulb sea squirt</name>
    <name type="synonym">Ascidia lepadiformis</name>
    <dbReference type="NCBI Taxonomy" id="159417"/>
    <lineage>
        <taxon>Eukaryota</taxon>
        <taxon>Metazoa</taxon>
        <taxon>Chordata</taxon>
        <taxon>Tunicata</taxon>
        <taxon>Ascidiacea</taxon>
        <taxon>Aplousobranchia</taxon>
        <taxon>Clavelinidae</taxon>
        <taxon>Clavelina</taxon>
    </lineage>
</organism>
<proteinExistence type="predicted"/>
<evidence type="ECO:0000259" key="6">
    <source>
        <dbReference type="PROSITE" id="PS50958"/>
    </source>
</evidence>
<evidence type="ECO:0000256" key="5">
    <source>
        <dbReference type="SAM" id="SignalP"/>
    </source>
</evidence>
<gene>
    <name evidence="7" type="ORF">CVLEPA_LOCUS30498</name>
</gene>
<dbReference type="PROSITE" id="PS50958">
    <property type="entry name" value="SMB_2"/>
    <property type="match status" value="3"/>
</dbReference>
<feature type="chain" id="PRO_5047120973" description="SMB domain-containing protein" evidence="5">
    <location>
        <begin position="23"/>
        <end position="181"/>
    </location>
</feature>
<protein>
    <recommendedName>
        <fullName evidence="6">SMB domain-containing protein</fullName>
    </recommendedName>
</protein>
<dbReference type="InterPro" id="IPR051298">
    <property type="entry name" value="Heme_transport/Cell_adhesion"/>
</dbReference>
<name>A0ABP0GZT5_CLALP</name>
<dbReference type="PRINTS" id="PR00022">
    <property type="entry name" value="SOMATOMEDINB"/>
</dbReference>
<dbReference type="EMBL" id="CAWYQH010000163">
    <property type="protein sequence ID" value="CAK8697236.1"/>
    <property type="molecule type" value="Genomic_DNA"/>
</dbReference>
<accession>A0ABP0GZT5</accession>
<keyword evidence="5" id="KW-0732">Signal</keyword>
<dbReference type="PANTHER" id="PTHR22917">
    <property type="entry name" value="HEMOPEXIN DOMAIN-CONTAINING PROTEIN"/>
    <property type="match status" value="1"/>
</dbReference>
<evidence type="ECO:0000256" key="4">
    <source>
        <dbReference type="ARBA" id="ARBA00023157"/>
    </source>
</evidence>
<evidence type="ECO:0000256" key="1">
    <source>
        <dbReference type="ARBA" id="ARBA00004613"/>
    </source>
</evidence>